<dbReference type="AlphaFoldDB" id="A0AAV4LVG2"/>
<dbReference type="GeneID" id="94195191"/>
<reference evidence="1 2" key="1">
    <citation type="submission" date="2021-06" db="EMBL/GenBank/DDBJ databases">
        <title>Genome sequence of Babesia caballi.</title>
        <authorList>
            <person name="Yamagishi J."/>
            <person name="Kidaka T."/>
            <person name="Ochi A."/>
        </authorList>
    </citation>
    <scope>NUCLEOTIDE SEQUENCE [LARGE SCALE GENOMIC DNA]</scope>
    <source>
        <strain evidence="1">USDA-D6B2</strain>
    </source>
</reference>
<dbReference type="GO" id="GO:0016301">
    <property type="term" value="F:kinase activity"/>
    <property type="evidence" value="ECO:0007669"/>
    <property type="project" value="UniProtKB-KW"/>
</dbReference>
<keyword evidence="1" id="KW-0808">Transferase</keyword>
<proteinExistence type="predicted"/>
<evidence type="ECO:0000313" key="1">
    <source>
        <dbReference type="EMBL" id="GIX63710.1"/>
    </source>
</evidence>
<sequence>MSVGALGKHGGGDLASTAAESNQASIDLVGTPRRRTSAELPYEITELRTHIAAKVGLLYGRHGSLADLVRKSELADECTLRRLRGACVPLAERRALEMACLMLVMVKERSGTQEAGNGDDTVVCDISTEVYAATAPEEMKYEKLREPVAELLTLCAIWAIEAARGTNLSKLAYDLLFNLSRFRVNQHLKRYVASFLEDTERLCGDEQYWRLRLLHSSIKNGDIASHDYARLVRHCVGIAKHDNTIYVTDVVTSLLAELWEIYPCALGDLWPRARYSLMGKLLVRGVATEQVVQSLVHAAISGPYYERKIAIDALVKSGSIQQTESIGRFLPHSMVLPEADLGILSVGAAILRDEASALLYVRELCHEIAKLLRMKATSLEELCMEAKVDISNVTAEGDLPDVTQVHVRSACKNFFAIRDIVSAICAALQRMRAMEKEYSAEPAKVDAARRTVELNNVTVVLVYLAIIREQLTPYVMGAVEAVMRLAGLPMNILAFCVAALRNCKTGGILCDQLAVVTCKLASKTVECCIIRRHTLKEEVMRAVSQLVLEVAETMHVVVVTLGKNSVRYKCAPHVAETIAWLASLASAMPWNADMRDLARRVANTLKRILRYHLLPVKRERDSHGNSGFNQMDVKQYRGATLVYIASAFEMLCRTLRPNAEMVRMMLSALWNPDIATTTFSALETLVASNMKDASVTRAIVTYLLKTPLHTDWDAQALCALHELVDSLRRGLIRKHAAGGVVKERLFVKYVPTFGLAARRKVAGPWRPGKVKLGGQGYLATFLRQFMINVVEEANRMPVALRQPVALLDENMLIPQAIKETRMHDCPGE</sequence>
<evidence type="ECO:0000313" key="2">
    <source>
        <dbReference type="Proteomes" id="UP001497744"/>
    </source>
</evidence>
<dbReference type="EMBL" id="BPLF01000002">
    <property type="protein sequence ID" value="GIX63710.1"/>
    <property type="molecule type" value="Genomic_DNA"/>
</dbReference>
<organism evidence="1 2">
    <name type="scientific">Babesia caballi</name>
    <dbReference type="NCBI Taxonomy" id="5871"/>
    <lineage>
        <taxon>Eukaryota</taxon>
        <taxon>Sar</taxon>
        <taxon>Alveolata</taxon>
        <taxon>Apicomplexa</taxon>
        <taxon>Aconoidasida</taxon>
        <taxon>Piroplasmida</taxon>
        <taxon>Babesiidae</taxon>
        <taxon>Babesia</taxon>
    </lineage>
</organism>
<dbReference type="RefSeq" id="XP_067715779.1">
    <property type="nucleotide sequence ID" value="XM_067859678.1"/>
</dbReference>
<dbReference type="Proteomes" id="UP001497744">
    <property type="component" value="Unassembled WGS sequence"/>
</dbReference>
<gene>
    <name evidence="1" type="ORF">BcabD6B2_31450</name>
</gene>
<accession>A0AAV4LVG2</accession>
<keyword evidence="2" id="KW-1185">Reference proteome</keyword>
<keyword evidence="1" id="KW-0418">Kinase</keyword>
<protein>
    <submittedName>
        <fullName evidence="1">AarF/ABC1/UbiB kinase family protein</fullName>
    </submittedName>
</protein>
<name>A0AAV4LVG2_BABCB</name>
<comment type="caution">
    <text evidence="1">The sequence shown here is derived from an EMBL/GenBank/DDBJ whole genome shotgun (WGS) entry which is preliminary data.</text>
</comment>